<proteinExistence type="predicted"/>
<organism evidence="3 4">
    <name type="scientific">Platanthera zijinensis</name>
    <dbReference type="NCBI Taxonomy" id="2320716"/>
    <lineage>
        <taxon>Eukaryota</taxon>
        <taxon>Viridiplantae</taxon>
        <taxon>Streptophyta</taxon>
        <taxon>Embryophyta</taxon>
        <taxon>Tracheophyta</taxon>
        <taxon>Spermatophyta</taxon>
        <taxon>Magnoliopsida</taxon>
        <taxon>Liliopsida</taxon>
        <taxon>Asparagales</taxon>
        <taxon>Orchidaceae</taxon>
        <taxon>Orchidoideae</taxon>
        <taxon>Orchideae</taxon>
        <taxon>Orchidinae</taxon>
        <taxon>Platanthera</taxon>
    </lineage>
</organism>
<dbReference type="NCBIfam" id="TIGR00756">
    <property type="entry name" value="PPR"/>
    <property type="match status" value="1"/>
</dbReference>
<dbReference type="EMBL" id="JBBWWQ010000012">
    <property type="protein sequence ID" value="KAK8934901.1"/>
    <property type="molecule type" value="Genomic_DNA"/>
</dbReference>
<gene>
    <name evidence="3" type="primary">PCMP-H38</name>
    <name evidence="3" type="ORF">KSP39_PZI015102</name>
</gene>
<evidence type="ECO:0000256" key="1">
    <source>
        <dbReference type="ARBA" id="ARBA00022737"/>
    </source>
</evidence>
<evidence type="ECO:0000313" key="4">
    <source>
        <dbReference type="Proteomes" id="UP001418222"/>
    </source>
</evidence>
<evidence type="ECO:0000313" key="3">
    <source>
        <dbReference type="EMBL" id="KAK8934901.1"/>
    </source>
</evidence>
<sequence>MMTLLLSASQAQPSFSCSSSSTLIDLKNCNSLKTLHQLHAVSIKTNHINDPLIAAEILRFSAISGARDLPYALQVFDQISQPNIFSWNTLIRAFSESDEAPHHAVILYAQLLHSEPHAPNRYTFPSLLKACSRIPAIEEGKQIHCHAIKLGFFADGFVLTNLARMYALCGRIEDARRSVQESRLPPGSEANAVIHNILVDGYCRLGMISNAAQVFDEMNSRTVISWNG</sequence>
<dbReference type="PANTHER" id="PTHR47926">
    <property type="entry name" value="PENTATRICOPEPTIDE REPEAT-CONTAINING PROTEIN"/>
    <property type="match status" value="1"/>
</dbReference>
<dbReference type="PANTHER" id="PTHR47926:SF452">
    <property type="entry name" value="PENTATRICOPEPTIDE REPEAT-CONTAINING PROTEIN"/>
    <property type="match status" value="1"/>
</dbReference>
<comment type="caution">
    <text evidence="3">The sequence shown here is derived from an EMBL/GenBank/DDBJ whole genome shotgun (WGS) entry which is preliminary data.</text>
</comment>
<dbReference type="InterPro" id="IPR046960">
    <property type="entry name" value="PPR_At4g14850-like_plant"/>
</dbReference>
<evidence type="ECO:0000256" key="2">
    <source>
        <dbReference type="PROSITE-ProRule" id="PRU00708"/>
    </source>
</evidence>
<protein>
    <submittedName>
        <fullName evidence="3">Pentatricopeptide repeat-containing protein</fullName>
    </submittedName>
</protein>
<reference evidence="3 4" key="1">
    <citation type="journal article" date="2022" name="Nat. Plants">
        <title>Genomes of leafy and leafless Platanthera orchids illuminate the evolution of mycoheterotrophy.</title>
        <authorList>
            <person name="Li M.H."/>
            <person name="Liu K.W."/>
            <person name="Li Z."/>
            <person name="Lu H.C."/>
            <person name="Ye Q.L."/>
            <person name="Zhang D."/>
            <person name="Wang J.Y."/>
            <person name="Li Y.F."/>
            <person name="Zhong Z.M."/>
            <person name="Liu X."/>
            <person name="Yu X."/>
            <person name="Liu D.K."/>
            <person name="Tu X.D."/>
            <person name="Liu B."/>
            <person name="Hao Y."/>
            <person name="Liao X.Y."/>
            <person name="Jiang Y.T."/>
            <person name="Sun W.H."/>
            <person name="Chen J."/>
            <person name="Chen Y.Q."/>
            <person name="Ai Y."/>
            <person name="Zhai J.W."/>
            <person name="Wu S.S."/>
            <person name="Zhou Z."/>
            <person name="Hsiao Y.Y."/>
            <person name="Wu W.L."/>
            <person name="Chen Y.Y."/>
            <person name="Lin Y.F."/>
            <person name="Hsu J.L."/>
            <person name="Li C.Y."/>
            <person name="Wang Z.W."/>
            <person name="Zhao X."/>
            <person name="Zhong W.Y."/>
            <person name="Ma X.K."/>
            <person name="Ma L."/>
            <person name="Huang J."/>
            <person name="Chen G.Z."/>
            <person name="Huang M.Z."/>
            <person name="Huang L."/>
            <person name="Peng D.H."/>
            <person name="Luo Y.B."/>
            <person name="Zou S.Q."/>
            <person name="Chen S.P."/>
            <person name="Lan S."/>
            <person name="Tsai W.C."/>
            <person name="Van de Peer Y."/>
            <person name="Liu Z.J."/>
        </authorList>
    </citation>
    <scope>NUCLEOTIDE SEQUENCE [LARGE SCALE GENOMIC DNA]</scope>
    <source>
        <strain evidence="3">Lor287</strain>
    </source>
</reference>
<dbReference type="InterPro" id="IPR002885">
    <property type="entry name" value="PPR_rpt"/>
</dbReference>
<dbReference type="Pfam" id="PF12854">
    <property type="entry name" value="PPR_1"/>
    <property type="match status" value="1"/>
</dbReference>
<dbReference type="FunFam" id="1.25.40.10:FF:000470">
    <property type="entry name" value="Pentatricopeptide repeat-containing protein At5g66520"/>
    <property type="match status" value="1"/>
</dbReference>
<dbReference type="Proteomes" id="UP001418222">
    <property type="component" value="Unassembled WGS sequence"/>
</dbReference>
<accession>A0AAP0BBT2</accession>
<dbReference type="PROSITE" id="PS51375">
    <property type="entry name" value="PPR"/>
    <property type="match status" value="1"/>
</dbReference>
<keyword evidence="1" id="KW-0677">Repeat</keyword>
<dbReference type="InterPro" id="IPR011990">
    <property type="entry name" value="TPR-like_helical_dom_sf"/>
</dbReference>
<name>A0AAP0BBT2_9ASPA</name>
<dbReference type="Gene3D" id="1.25.40.10">
    <property type="entry name" value="Tetratricopeptide repeat domain"/>
    <property type="match status" value="1"/>
</dbReference>
<dbReference type="AlphaFoldDB" id="A0AAP0BBT2"/>
<dbReference type="GO" id="GO:0009451">
    <property type="term" value="P:RNA modification"/>
    <property type="evidence" value="ECO:0007669"/>
    <property type="project" value="InterPro"/>
</dbReference>
<feature type="repeat" description="PPR" evidence="2">
    <location>
        <begin position="191"/>
        <end position="225"/>
    </location>
</feature>
<dbReference type="GO" id="GO:0003723">
    <property type="term" value="F:RNA binding"/>
    <property type="evidence" value="ECO:0007669"/>
    <property type="project" value="InterPro"/>
</dbReference>
<keyword evidence="4" id="KW-1185">Reference proteome</keyword>